<comment type="subcellular location">
    <subcellularLocation>
        <location evidence="1 8">Cell membrane</location>
        <topology evidence="1 8">Multi-pass membrane protein</topology>
    </subcellularLocation>
</comment>
<organism evidence="9 10">
    <name type="scientific">Halosaccharopolyspora lacisalsi</name>
    <dbReference type="NCBI Taxonomy" id="1000566"/>
    <lineage>
        <taxon>Bacteria</taxon>
        <taxon>Bacillati</taxon>
        <taxon>Actinomycetota</taxon>
        <taxon>Actinomycetes</taxon>
        <taxon>Pseudonocardiales</taxon>
        <taxon>Pseudonocardiaceae</taxon>
        <taxon>Halosaccharopolyspora</taxon>
    </lineage>
</organism>
<feature type="transmembrane region" description="Helical" evidence="8">
    <location>
        <begin position="162"/>
        <end position="181"/>
    </location>
</feature>
<dbReference type="PANTHER" id="PTHR30269">
    <property type="entry name" value="TRANSMEMBRANE PROTEIN YFCA"/>
    <property type="match status" value="1"/>
</dbReference>
<protein>
    <recommendedName>
        <fullName evidence="8">Probable membrane transporter protein</fullName>
    </recommendedName>
</protein>
<dbReference type="PANTHER" id="PTHR30269:SF37">
    <property type="entry name" value="MEMBRANE TRANSPORTER PROTEIN"/>
    <property type="match status" value="1"/>
</dbReference>
<evidence type="ECO:0000313" key="9">
    <source>
        <dbReference type="EMBL" id="MBA8827244.1"/>
    </source>
</evidence>
<feature type="transmembrane region" description="Helical" evidence="8">
    <location>
        <begin position="97"/>
        <end position="117"/>
    </location>
</feature>
<evidence type="ECO:0000256" key="7">
    <source>
        <dbReference type="ARBA" id="ARBA00023136"/>
    </source>
</evidence>
<proteinExistence type="inferred from homology"/>
<evidence type="ECO:0000313" key="10">
    <source>
        <dbReference type="Proteomes" id="UP000569329"/>
    </source>
</evidence>
<keyword evidence="5 8" id="KW-0812">Transmembrane</keyword>
<dbReference type="EMBL" id="JACGWZ010000007">
    <property type="protein sequence ID" value="MBA8827244.1"/>
    <property type="molecule type" value="Genomic_DNA"/>
</dbReference>
<dbReference type="GO" id="GO:0005886">
    <property type="term" value="C:plasma membrane"/>
    <property type="evidence" value="ECO:0007669"/>
    <property type="project" value="UniProtKB-SubCell"/>
</dbReference>
<dbReference type="InterPro" id="IPR002781">
    <property type="entry name" value="TM_pro_TauE-like"/>
</dbReference>
<evidence type="ECO:0000256" key="5">
    <source>
        <dbReference type="ARBA" id="ARBA00022692"/>
    </source>
</evidence>
<feature type="transmembrane region" description="Helical" evidence="8">
    <location>
        <begin position="70"/>
        <end position="91"/>
    </location>
</feature>
<comment type="caution">
    <text evidence="9">The sequence shown here is derived from an EMBL/GenBank/DDBJ whole genome shotgun (WGS) entry which is preliminary data.</text>
</comment>
<keyword evidence="3" id="KW-0813">Transport</keyword>
<reference evidence="9 10" key="1">
    <citation type="submission" date="2020-07" db="EMBL/GenBank/DDBJ databases">
        <title>Sequencing the genomes of 1000 actinobacteria strains.</title>
        <authorList>
            <person name="Klenk H.-P."/>
        </authorList>
    </citation>
    <scope>NUCLEOTIDE SEQUENCE [LARGE SCALE GENOMIC DNA]</scope>
    <source>
        <strain evidence="9 10">DSM 45975</strain>
    </source>
</reference>
<keyword evidence="10" id="KW-1185">Reference proteome</keyword>
<comment type="similarity">
    <text evidence="2 8">Belongs to the 4-toluene sulfonate uptake permease (TSUP) (TC 2.A.102) family.</text>
</comment>
<evidence type="ECO:0000256" key="4">
    <source>
        <dbReference type="ARBA" id="ARBA00022475"/>
    </source>
</evidence>
<evidence type="ECO:0000256" key="6">
    <source>
        <dbReference type="ARBA" id="ARBA00022989"/>
    </source>
</evidence>
<keyword evidence="6 8" id="KW-1133">Transmembrane helix</keyword>
<evidence type="ECO:0000256" key="1">
    <source>
        <dbReference type="ARBA" id="ARBA00004651"/>
    </source>
</evidence>
<dbReference type="InterPro" id="IPR052017">
    <property type="entry name" value="TSUP"/>
</dbReference>
<feature type="transmembrane region" description="Helical" evidence="8">
    <location>
        <begin position="220"/>
        <end position="237"/>
    </location>
</feature>
<evidence type="ECO:0000256" key="2">
    <source>
        <dbReference type="ARBA" id="ARBA00009142"/>
    </source>
</evidence>
<keyword evidence="7 8" id="KW-0472">Membrane</keyword>
<accession>A0A839E0G9</accession>
<gene>
    <name evidence="9" type="ORF">FHX42_004628</name>
</gene>
<dbReference type="AlphaFoldDB" id="A0A839E0G9"/>
<evidence type="ECO:0000256" key="8">
    <source>
        <dbReference type="RuleBase" id="RU363041"/>
    </source>
</evidence>
<keyword evidence="4 8" id="KW-1003">Cell membrane</keyword>
<dbReference type="Proteomes" id="UP000569329">
    <property type="component" value="Unassembled WGS sequence"/>
</dbReference>
<name>A0A839E0G9_9PSEU</name>
<evidence type="ECO:0000256" key="3">
    <source>
        <dbReference type="ARBA" id="ARBA00022448"/>
    </source>
</evidence>
<sequence length="238" mass="23985">MTFWLLLVAGAIVLLGALVQGTVGFGMNLVAAPLLAIIDPVLVPVPLLLVASVFAVLAMLRERGELDWHGVSWGVVGRVPGTALGVAALALLPPRGLGILIGVAVLVSVGLSLLSWSPRPTRPALVTAGVASGTFGTAAALGGPPIALIYQHVHGTKVRPTLGAYFAIGSLLSIVGLSLGGQLGPESLLAALVLFPFALVGFALSGPLRGVLDAGRTRPALLMVATVGAVVLLLQAAM</sequence>
<dbReference type="Pfam" id="PF01925">
    <property type="entry name" value="TauE"/>
    <property type="match status" value="1"/>
</dbReference>
<feature type="transmembrane region" description="Helical" evidence="8">
    <location>
        <begin position="188"/>
        <end position="208"/>
    </location>
</feature>
<feature type="transmembrane region" description="Helical" evidence="8">
    <location>
        <begin position="124"/>
        <end position="150"/>
    </location>
</feature>
<feature type="transmembrane region" description="Helical" evidence="8">
    <location>
        <begin position="31"/>
        <end position="58"/>
    </location>
</feature>